<dbReference type="Pfam" id="PF05621">
    <property type="entry name" value="TniB"/>
    <property type="match status" value="1"/>
</dbReference>
<dbReference type="SUPFAM" id="SSF52540">
    <property type="entry name" value="P-loop containing nucleoside triphosphate hydrolases"/>
    <property type="match status" value="1"/>
</dbReference>
<dbReference type="InterPro" id="IPR008868">
    <property type="entry name" value="TniB"/>
</dbReference>
<organism evidence="1 2">
    <name type="scientific">Novosphingobium aureum</name>
    <dbReference type="NCBI Taxonomy" id="2792964"/>
    <lineage>
        <taxon>Bacteria</taxon>
        <taxon>Pseudomonadati</taxon>
        <taxon>Pseudomonadota</taxon>
        <taxon>Alphaproteobacteria</taxon>
        <taxon>Sphingomonadales</taxon>
        <taxon>Sphingomonadaceae</taxon>
        <taxon>Novosphingobium</taxon>
    </lineage>
</organism>
<name>A0A931H952_9SPHN</name>
<sequence>MSGPAHFSYDHEETHSQRVERVATAKARFDAIRVDYTPQTTAVATLDEVRIAAIGRPPGAPCGGAMMVAPHGCGKTQAVEALRSRLEACAAQGDLPLLHVEIDHAGTTDSVPTSILRALGAARPEAGSEKVRWSRAIAEAERCDVQLFVFDEFNRANRRPTMSRAIATAIRQRIMDAGIAPVAFVGSEDAGDVLGSAPELMERLDDEIDLLPMRWKMKSERALFIDFVSELDTAMVKEGLTARLSGLASEHVAEPLWKASEGRLRRIAKIVRHAMGAALHDGRESIHVDDLAEAVDAYCIRRQFCTYNPFKEAR</sequence>
<dbReference type="InterPro" id="IPR027417">
    <property type="entry name" value="P-loop_NTPase"/>
</dbReference>
<dbReference type="Gene3D" id="3.40.50.300">
    <property type="entry name" value="P-loop containing nucleotide triphosphate hydrolases"/>
    <property type="match status" value="1"/>
</dbReference>
<reference evidence="1" key="1">
    <citation type="submission" date="2020-11" db="EMBL/GenBank/DDBJ databases">
        <title>Novosphingobium aureum sp. nov., a marine bacterium isolated from sediment of a salt flat.</title>
        <authorList>
            <person name="Yoo Y."/>
            <person name="Kim J.-J."/>
        </authorList>
    </citation>
    <scope>NUCLEOTIDE SEQUENCE</scope>
    <source>
        <strain evidence="1">YJ-S2-02</strain>
    </source>
</reference>
<dbReference type="RefSeq" id="WP_197160096.1">
    <property type="nucleotide sequence ID" value="NZ_JADZGI010000001.1"/>
</dbReference>
<accession>A0A931H952</accession>
<dbReference type="Proteomes" id="UP000617634">
    <property type="component" value="Unassembled WGS sequence"/>
</dbReference>
<keyword evidence="2" id="KW-1185">Reference proteome</keyword>
<protein>
    <submittedName>
        <fullName evidence="1">TniB family NTP-binding protein</fullName>
    </submittedName>
</protein>
<evidence type="ECO:0000313" key="2">
    <source>
        <dbReference type="Proteomes" id="UP000617634"/>
    </source>
</evidence>
<comment type="caution">
    <text evidence="1">The sequence shown here is derived from an EMBL/GenBank/DDBJ whole genome shotgun (WGS) entry which is preliminary data.</text>
</comment>
<evidence type="ECO:0000313" key="1">
    <source>
        <dbReference type="EMBL" id="MBH0111631.1"/>
    </source>
</evidence>
<proteinExistence type="predicted"/>
<gene>
    <name evidence="1" type="ORF">I5E68_01525</name>
</gene>
<dbReference type="AlphaFoldDB" id="A0A931H952"/>
<dbReference type="EMBL" id="JADZGI010000001">
    <property type="protein sequence ID" value="MBH0111631.1"/>
    <property type="molecule type" value="Genomic_DNA"/>
</dbReference>